<dbReference type="EMBL" id="CM034392">
    <property type="protein sequence ID" value="KAJ0180504.1"/>
    <property type="molecule type" value="Genomic_DNA"/>
</dbReference>
<comment type="caution">
    <text evidence="1">The sequence shown here is derived from an EMBL/GenBank/DDBJ whole genome shotgun (WGS) entry which is preliminary data.</text>
</comment>
<gene>
    <name evidence="1" type="ORF">K1T71_003908</name>
</gene>
<proteinExistence type="predicted"/>
<reference evidence="1 2" key="1">
    <citation type="journal article" date="2021" name="Front. Genet.">
        <title>Chromosome-Level Genome Assembly Reveals Significant Gene Expansion in the Toll and IMD Signaling Pathways of Dendrolimus kikuchii.</title>
        <authorList>
            <person name="Zhou J."/>
            <person name="Wu P."/>
            <person name="Xiong Z."/>
            <person name="Liu N."/>
            <person name="Zhao N."/>
            <person name="Ji M."/>
            <person name="Qiu Y."/>
            <person name="Yang B."/>
        </authorList>
    </citation>
    <scope>NUCLEOTIDE SEQUENCE [LARGE SCALE GENOMIC DNA]</scope>
    <source>
        <strain evidence="1">Ann1</strain>
    </source>
</reference>
<keyword evidence="2" id="KW-1185">Reference proteome</keyword>
<evidence type="ECO:0000313" key="2">
    <source>
        <dbReference type="Proteomes" id="UP000824533"/>
    </source>
</evidence>
<accession>A0ACC1D9S0</accession>
<dbReference type="Proteomes" id="UP000824533">
    <property type="component" value="Linkage Group LG06"/>
</dbReference>
<sequence>MQSVAGAKIEINKLDGQNWQTWKFMFTRLLKSYPGTLDVIRGTIEMPTHPRALGTPEVLDKFKKESNNFEMLDNTAQLILSANMTEDMLHKVMRFNTAKDMWDELAKLYDGATKDKSYDLCMKFFRYQKDSEHDMTTHISAVKSLFYDLNTELKGNDLPIILVICKILDTLPEQFFAYKSSWLLMAKQDRNIENLTIKLCAYERALINKAECNTNMKALVKIKCKYCGQIGHIIKKCHKWISDGRPPKNSNSGVNNMNLTIMSVEDTIEVDKNSWYVDNGATSHVTNRPDFFESFEYFHNNHTITTASGQIINAIGKGSTRLNADVKGGVESLLLEDVWYIPALQRNLFSVLAAQDKLQHSIFESHT</sequence>
<evidence type="ECO:0000313" key="1">
    <source>
        <dbReference type="EMBL" id="KAJ0180504.1"/>
    </source>
</evidence>
<organism evidence="1 2">
    <name type="scientific">Dendrolimus kikuchii</name>
    <dbReference type="NCBI Taxonomy" id="765133"/>
    <lineage>
        <taxon>Eukaryota</taxon>
        <taxon>Metazoa</taxon>
        <taxon>Ecdysozoa</taxon>
        <taxon>Arthropoda</taxon>
        <taxon>Hexapoda</taxon>
        <taxon>Insecta</taxon>
        <taxon>Pterygota</taxon>
        <taxon>Neoptera</taxon>
        <taxon>Endopterygota</taxon>
        <taxon>Lepidoptera</taxon>
        <taxon>Glossata</taxon>
        <taxon>Ditrysia</taxon>
        <taxon>Bombycoidea</taxon>
        <taxon>Lasiocampidae</taxon>
        <taxon>Dendrolimus</taxon>
    </lineage>
</organism>
<name>A0ACC1D9S0_9NEOP</name>
<protein>
    <submittedName>
        <fullName evidence="1">Uncharacterized protein</fullName>
    </submittedName>
</protein>